<dbReference type="PANTHER" id="PTHR43456:SF2">
    <property type="entry name" value="RIESKE (2FE-2S) DOMAIN-CONTAINING PROTEIN"/>
    <property type="match status" value="1"/>
</dbReference>
<feature type="compositionally biased region" description="Basic and acidic residues" evidence="13">
    <location>
        <begin position="279"/>
        <end position="302"/>
    </location>
</feature>
<keyword evidence="10" id="KW-0238">DNA-binding</keyword>
<dbReference type="EMBL" id="WJXA01000012">
    <property type="protein sequence ID" value="KAF7124465.1"/>
    <property type="molecule type" value="Genomic_DNA"/>
</dbReference>
<feature type="region of interest" description="Disordered" evidence="13">
    <location>
        <begin position="279"/>
        <end position="352"/>
    </location>
</feature>
<proteinExistence type="predicted"/>
<dbReference type="InterPro" id="IPR036955">
    <property type="entry name" value="AP2/ERF_dom_sf"/>
</dbReference>
<dbReference type="OrthoDB" id="1910064at2759"/>
<evidence type="ECO:0000256" key="10">
    <source>
        <dbReference type="ARBA" id="ARBA00023125"/>
    </source>
</evidence>
<keyword evidence="4" id="KW-0809">Transit peptide</keyword>
<evidence type="ECO:0000256" key="3">
    <source>
        <dbReference type="ARBA" id="ARBA00022723"/>
    </source>
</evidence>
<gene>
    <name evidence="16" type="ORF">RHSIM_Rhsim12G0004800</name>
</gene>
<dbReference type="SUPFAM" id="SSF54171">
    <property type="entry name" value="DNA-binding domain"/>
    <property type="match status" value="2"/>
</dbReference>
<dbReference type="Gene3D" id="3.30.730.10">
    <property type="entry name" value="AP2/ERF domain"/>
    <property type="match status" value="2"/>
</dbReference>
<evidence type="ECO:0000313" key="16">
    <source>
        <dbReference type="EMBL" id="KAF7124465.1"/>
    </source>
</evidence>
<evidence type="ECO:0000259" key="14">
    <source>
        <dbReference type="PROSITE" id="PS51032"/>
    </source>
</evidence>
<evidence type="ECO:0000259" key="15">
    <source>
        <dbReference type="PROSITE" id="PS51296"/>
    </source>
</evidence>
<evidence type="ECO:0000256" key="6">
    <source>
        <dbReference type="ARBA" id="ARBA00023004"/>
    </source>
</evidence>
<accession>A0A834G409</accession>
<dbReference type="CDD" id="cd03467">
    <property type="entry name" value="Rieske"/>
    <property type="match status" value="1"/>
</dbReference>
<dbReference type="GO" id="GO:0005634">
    <property type="term" value="C:nucleus"/>
    <property type="evidence" value="ECO:0007669"/>
    <property type="project" value="UniProtKB-SubCell"/>
</dbReference>
<evidence type="ECO:0000256" key="13">
    <source>
        <dbReference type="SAM" id="MobiDB-lite"/>
    </source>
</evidence>
<evidence type="ECO:0000256" key="8">
    <source>
        <dbReference type="ARBA" id="ARBA00023015"/>
    </source>
</evidence>
<dbReference type="GO" id="GO:0042128">
    <property type="term" value="P:nitrate assimilation"/>
    <property type="evidence" value="ECO:0007669"/>
    <property type="project" value="UniProtKB-KW"/>
</dbReference>
<evidence type="ECO:0000256" key="7">
    <source>
        <dbReference type="ARBA" id="ARBA00023014"/>
    </source>
</evidence>
<reference evidence="16" key="1">
    <citation type="submission" date="2019-11" db="EMBL/GenBank/DDBJ databases">
        <authorList>
            <person name="Liu Y."/>
            <person name="Hou J."/>
            <person name="Li T.-Q."/>
            <person name="Guan C.-H."/>
            <person name="Wu X."/>
            <person name="Wu H.-Z."/>
            <person name="Ling F."/>
            <person name="Zhang R."/>
            <person name="Shi X.-G."/>
            <person name="Ren J.-P."/>
            <person name="Chen E.-F."/>
            <person name="Sun J.-M."/>
        </authorList>
    </citation>
    <scope>NUCLEOTIDE SEQUENCE</scope>
    <source>
        <strain evidence="16">Adult_tree_wgs_1</strain>
        <tissue evidence="16">Leaves</tissue>
    </source>
</reference>
<keyword evidence="3" id="KW-0479">Metal-binding</keyword>
<keyword evidence="17" id="KW-1185">Reference proteome</keyword>
<dbReference type="GO" id="GO:0003677">
    <property type="term" value="F:DNA binding"/>
    <property type="evidence" value="ECO:0007669"/>
    <property type="project" value="UniProtKB-KW"/>
</dbReference>
<feature type="compositionally biased region" description="Low complexity" evidence="13">
    <location>
        <begin position="329"/>
        <end position="347"/>
    </location>
</feature>
<comment type="caution">
    <text evidence="16">The sequence shown here is derived from an EMBL/GenBank/DDBJ whole genome shotgun (WGS) entry which is preliminary data.</text>
</comment>
<evidence type="ECO:0000256" key="5">
    <source>
        <dbReference type="ARBA" id="ARBA00023002"/>
    </source>
</evidence>
<dbReference type="InterPro" id="IPR036922">
    <property type="entry name" value="Rieske_2Fe-2S_sf"/>
</dbReference>
<keyword evidence="2" id="KW-0001">2Fe-2S</keyword>
<keyword evidence="5" id="KW-0560">Oxidoreductase</keyword>
<dbReference type="Pfam" id="PF13806">
    <property type="entry name" value="Rieske_2"/>
    <property type="match status" value="1"/>
</dbReference>
<dbReference type="SUPFAM" id="SSF50022">
    <property type="entry name" value="ISP domain"/>
    <property type="match status" value="2"/>
</dbReference>
<feature type="domain" description="AP2/ERF" evidence="14">
    <location>
        <begin position="349"/>
        <end position="408"/>
    </location>
</feature>
<dbReference type="Gene3D" id="2.102.10.10">
    <property type="entry name" value="Rieske [2Fe-2S] iron-sulphur domain"/>
    <property type="match status" value="1"/>
</dbReference>
<dbReference type="GO" id="GO:0046872">
    <property type="term" value="F:metal ion binding"/>
    <property type="evidence" value="ECO:0007669"/>
    <property type="project" value="UniProtKB-KW"/>
</dbReference>
<dbReference type="InterPro" id="IPR012748">
    <property type="entry name" value="Rieske-like_NirD"/>
</dbReference>
<evidence type="ECO:0000256" key="12">
    <source>
        <dbReference type="ARBA" id="ARBA00023242"/>
    </source>
</evidence>
<dbReference type="SUPFAM" id="SSF103511">
    <property type="entry name" value="Chlorophyll a-b binding protein"/>
    <property type="match status" value="1"/>
</dbReference>
<dbReference type="PRINTS" id="PR00367">
    <property type="entry name" value="ETHRSPELEMNT"/>
</dbReference>
<evidence type="ECO:0000256" key="2">
    <source>
        <dbReference type="ARBA" id="ARBA00022714"/>
    </source>
</evidence>
<feature type="region of interest" description="Disordered" evidence="13">
    <location>
        <begin position="615"/>
        <end position="635"/>
    </location>
</feature>
<keyword evidence="8" id="KW-0805">Transcription regulation</keyword>
<dbReference type="GO" id="GO:0008942">
    <property type="term" value="F:nitrite reductase [NAD(P)H] activity"/>
    <property type="evidence" value="ECO:0007669"/>
    <property type="project" value="InterPro"/>
</dbReference>
<dbReference type="GO" id="GO:0003700">
    <property type="term" value="F:DNA-binding transcription factor activity"/>
    <property type="evidence" value="ECO:0007669"/>
    <property type="project" value="InterPro"/>
</dbReference>
<dbReference type="Pfam" id="PF00847">
    <property type="entry name" value="AP2"/>
    <property type="match status" value="2"/>
</dbReference>
<dbReference type="InterPro" id="IPR017941">
    <property type="entry name" value="Rieske_2Fe-2S"/>
</dbReference>
<evidence type="ECO:0000256" key="9">
    <source>
        <dbReference type="ARBA" id="ARBA00023063"/>
    </source>
</evidence>
<sequence>MAIAAPNITSGFLTIPSPRHHRPLLLPLGRPRPVSFSPAISLRLKTVCKATEVSVAEESRELGKKWVPVVPLTALPRGERRVIIQDGETILLLWYKDEVFAIENKSPAEGAYSEGLLNAKLTQDGCIVCPTTDSTFDLRTGSIKEWYPKNPVLRVLTPALRDLFIYPVKTDDENIYISIKGGAIADASAEIVFSGRAQPGITASDVNVDEVRMVVDEGQEGFGFTQKNELINGKAAVIGFLLLLDFELLTGKGLLKGTDLAQLEAEAVEESRWASWGFGKEEDGRISDGGKREKLPDLRSGEGKYPQRRRNSSTPAAVTLGKGEGGGAAVASSDDGGSTSNSSTPDSQKYRGVRRRKWGKWVSEIRVPGTQDRLWLGSYSTPEAAAVAHDIASYCLRGPSSLKKLNFPLTLPAGVRTWMSPTSVQKAASDAGMAVDAQYFAMKQPPVIDDGCIVCPTTDSTFDLRTGSIKEWYSKNPVLRVLTPALRDLFVYPVKTDDENTYISIKGGAIADASAEIVRLQQKAQPGITASDVNVDSKRLFLSLFFTYYAVCQKEQGHSCIYGNGEPENSYQIESEQGTPLPYFLQYSNPHFCDLNAIYDSYEKRKEEKELLFDSLGSSDEGGSTSNCSTSDSQKKYRGVRRRKWGKWVSEIRVPGTQDRLWLGSYSTPEAAAVANDIASYCLRGPSSLEKLNFPLMLPAGLRTGMSPTSVQKAASDAGMAVDAQFAMKQTSVDITDGCDGKMISGEKVVDGFENESRRTDEGSFGNWEARSSEVRGGESLNISVEDYL</sequence>
<keyword evidence="9" id="KW-0534">Nitrate assimilation</keyword>
<dbReference type="GO" id="GO:0051537">
    <property type="term" value="F:2 iron, 2 sulfur cluster binding"/>
    <property type="evidence" value="ECO:0007669"/>
    <property type="project" value="UniProtKB-KW"/>
</dbReference>
<evidence type="ECO:0000313" key="17">
    <source>
        <dbReference type="Proteomes" id="UP000626092"/>
    </source>
</evidence>
<feature type="domain" description="AP2/ERF" evidence="14">
    <location>
        <begin position="636"/>
        <end position="695"/>
    </location>
</feature>
<protein>
    <submittedName>
        <fullName evidence="16">Uncharacterized protein</fullName>
    </submittedName>
</protein>
<dbReference type="InterPro" id="IPR016177">
    <property type="entry name" value="DNA-bd_dom_sf"/>
</dbReference>
<dbReference type="InterPro" id="IPR001471">
    <property type="entry name" value="AP2/ERF_dom"/>
</dbReference>
<dbReference type="CDD" id="cd00018">
    <property type="entry name" value="AP2"/>
    <property type="match status" value="2"/>
</dbReference>
<feature type="domain" description="Rieske" evidence="15">
    <location>
        <begin position="66"/>
        <end position="177"/>
    </location>
</feature>
<dbReference type="PROSITE" id="PS51032">
    <property type="entry name" value="AP2_ERF"/>
    <property type="match status" value="2"/>
</dbReference>
<feature type="compositionally biased region" description="Polar residues" evidence="13">
    <location>
        <begin position="616"/>
        <end position="632"/>
    </location>
</feature>
<evidence type="ECO:0000256" key="1">
    <source>
        <dbReference type="ARBA" id="ARBA00004123"/>
    </source>
</evidence>
<dbReference type="SMART" id="SM00380">
    <property type="entry name" value="AP2"/>
    <property type="match status" value="2"/>
</dbReference>
<dbReference type="PANTHER" id="PTHR43456">
    <property type="entry name" value="RIESKE (2FE-2S) DOMAIN-CONTAINING PROTEIN"/>
    <property type="match status" value="1"/>
</dbReference>
<evidence type="ECO:0000256" key="11">
    <source>
        <dbReference type="ARBA" id="ARBA00023163"/>
    </source>
</evidence>
<dbReference type="Proteomes" id="UP000626092">
    <property type="component" value="Unassembled WGS sequence"/>
</dbReference>
<name>A0A834G409_RHOSS</name>
<dbReference type="PROSITE" id="PS51296">
    <property type="entry name" value="RIESKE"/>
    <property type="match status" value="1"/>
</dbReference>
<keyword evidence="11" id="KW-0804">Transcription</keyword>
<comment type="subcellular location">
    <subcellularLocation>
        <location evidence="1">Nucleus</location>
    </subcellularLocation>
</comment>
<keyword evidence="12" id="KW-0539">Nucleus</keyword>
<dbReference type="AlphaFoldDB" id="A0A834G409"/>
<organism evidence="16 17">
    <name type="scientific">Rhododendron simsii</name>
    <name type="common">Sims's rhododendron</name>
    <dbReference type="NCBI Taxonomy" id="118357"/>
    <lineage>
        <taxon>Eukaryota</taxon>
        <taxon>Viridiplantae</taxon>
        <taxon>Streptophyta</taxon>
        <taxon>Embryophyta</taxon>
        <taxon>Tracheophyta</taxon>
        <taxon>Spermatophyta</taxon>
        <taxon>Magnoliopsida</taxon>
        <taxon>eudicotyledons</taxon>
        <taxon>Gunneridae</taxon>
        <taxon>Pentapetalae</taxon>
        <taxon>asterids</taxon>
        <taxon>Ericales</taxon>
        <taxon>Ericaceae</taxon>
        <taxon>Ericoideae</taxon>
        <taxon>Rhodoreae</taxon>
        <taxon>Rhododendron</taxon>
    </lineage>
</organism>
<keyword evidence="6" id="KW-0408">Iron</keyword>
<keyword evidence="7" id="KW-0411">Iron-sulfur</keyword>
<evidence type="ECO:0000256" key="4">
    <source>
        <dbReference type="ARBA" id="ARBA00022946"/>
    </source>
</evidence>